<dbReference type="EMBL" id="HBGD01007463">
    <property type="protein sequence ID" value="CAD9082981.1"/>
    <property type="molecule type" value="Transcribed_RNA"/>
</dbReference>
<organism evidence="1">
    <name type="scientific">Percolomonas cosmopolitus</name>
    <dbReference type="NCBI Taxonomy" id="63605"/>
    <lineage>
        <taxon>Eukaryota</taxon>
        <taxon>Discoba</taxon>
        <taxon>Heterolobosea</taxon>
        <taxon>Tetramitia</taxon>
        <taxon>Eutetramitia</taxon>
        <taxon>Percolomonadidae</taxon>
        <taxon>Percolomonas</taxon>
    </lineage>
</organism>
<evidence type="ECO:0000313" key="1">
    <source>
        <dbReference type="EMBL" id="CAD9082981.1"/>
    </source>
</evidence>
<reference evidence="1" key="1">
    <citation type="submission" date="2021-01" db="EMBL/GenBank/DDBJ databases">
        <authorList>
            <person name="Corre E."/>
            <person name="Pelletier E."/>
            <person name="Niang G."/>
            <person name="Scheremetjew M."/>
            <person name="Finn R."/>
            <person name="Kale V."/>
            <person name="Holt S."/>
            <person name="Cochrane G."/>
            <person name="Meng A."/>
            <person name="Brown T."/>
            <person name="Cohen L."/>
        </authorList>
    </citation>
    <scope>NUCLEOTIDE SEQUENCE</scope>
    <source>
        <strain evidence="1">WS</strain>
    </source>
</reference>
<sequence length="160" mass="18380">MNPCANPNNPTDAERVTVLINEHKLKRRSIDSANVTDADVTDADVLQMNAHANTARQGIPGVEALLQRFVALERRIQISEHNMPIRMHNMMYPSDLRPILVDDEIPPHWGEDGRMKISDFMRLSNDELVEIIEFYELQDANTRDTRRARIARHLGFSTHL</sequence>
<accession>A0A7S1KT95</accession>
<dbReference type="AlphaFoldDB" id="A0A7S1KT95"/>
<name>A0A7S1KT95_9EUKA</name>
<protein>
    <submittedName>
        <fullName evidence="1">Uncharacterized protein</fullName>
    </submittedName>
</protein>
<proteinExistence type="predicted"/>
<gene>
    <name evidence="1" type="ORF">PCOS0759_LOCUS6223</name>
</gene>